<dbReference type="SUPFAM" id="SSF53448">
    <property type="entry name" value="Nucleotide-diphospho-sugar transferases"/>
    <property type="match status" value="1"/>
</dbReference>
<dbReference type="Proteomes" id="UP000567179">
    <property type="component" value="Unassembled WGS sequence"/>
</dbReference>
<comment type="caution">
    <text evidence="15">The sequence shown here is derived from an EMBL/GenBank/DDBJ whole genome shotgun (WGS) entry which is preliminary data.</text>
</comment>
<keyword evidence="5" id="KW-0328">Glycosyltransferase</keyword>
<dbReference type="Gene3D" id="3.90.550.10">
    <property type="entry name" value="Spore Coat Polysaccharide Biosynthesis Protein SpsA, Chain A"/>
    <property type="match status" value="1"/>
</dbReference>
<feature type="transmembrane region" description="Helical" evidence="13">
    <location>
        <begin position="6"/>
        <end position="27"/>
    </location>
</feature>
<dbReference type="EC" id="2.4.1.117" evidence="4"/>
<dbReference type="PANTHER" id="PTHR10859">
    <property type="entry name" value="GLYCOSYL TRANSFERASE"/>
    <property type="match status" value="1"/>
</dbReference>
<organism evidence="15 16">
    <name type="scientific">Psilocybe cf. subviscida</name>
    <dbReference type="NCBI Taxonomy" id="2480587"/>
    <lineage>
        <taxon>Eukaryota</taxon>
        <taxon>Fungi</taxon>
        <taxon>Dikarya</taxon>
        <taxon>Basidiomycota</taxon>
        <taxon>Agaricomycotina</taxon>
        <taxon>Agaricomycetes</taxon>
        <taxon>Agaricomycetidae</taxon>
        <taxon>Agaricales</taxon>
        <taxon>Agaricineae</taxon>
        <taxon>Strophariaceae</taxon>
        <taxon>Psilocybe</taxon>
    </lineage>
</organism>
<feature type="domain" description="Glycosyltransferase 2-like" evidence="14">
    <location>
        <begin position="65"/>
        <end position="243"/>
    </location>
</feature>
<dbReference type="AlphaFoldDB" id="A0A8H5B538"/>
<dbReference type="EMBL" id="JAACJJ010000042">
    <property type="protein sequence ID" value="KAF5316682.1"/>
    <property type="molecule type" value="Genomic_DNA"/>
</dbReference>
<comment type="similarity">
    <text evidence="3">Belongs to the glycosyltransferase 2 family.</text>
</comment>
<protein>
    <recommendedName>
        <fullName evidence="4">dolichyl-phosphate beta-glucosyltransferase</fullName>
        <ecNumber evidence="4">2.4.1.117</ecNumber>
    </recommendedName>
</protein>
<comment type="catalytic activity">
    <reaction evidence="12">
        <text>a di-trans,poly-cis-dolichyl phosphate + UDP-alpha-D-glucose = a di-trans,poly-cis-dolichyl beta-D-glucosyl phosphate + UDP</text>
        <dbReference type="Rhea" id="RHEA:15401"/>
        <dbReference type="Rhea" id="RHEA-COMP:19498"/>
        <dbReference type="Rhea" id="RHEA-COMP:19502"/>
        <dbReference type="ChEBI" id="CHEBI:57525"/>
        <dbReference type="ChEBI" id="CHEBI:57683"/>
        <dbReference type="ChEBI" id="CHEBI:58223"/>
        <dbReference type="ChEBI" id="CHEBI:58885"/>
        <dbReference type="EC" id="2.4.1.117"/>
    </reaction>
    <physiologicalReaction direction="left-to-right" evidence="12">
        <dbReference type="Rhea" id="RHEA:15402"/>
    </physiologicalReaction>
</comment>
<evidence type="ECO:0000256" key="3">
    <source>
        <dbReference type="ARBA" id="ARBA00006739"/>
    </source>
</evidence>
<dbReference type="OrthoDB" id="3784at2759"/>
<dbReference type="GO" id="GO:0006487">
    <property type="term" value="P:protein N-linked glycosylation"/>
    <property type="evidence" value="ECO:0007669"/>
    <property type="project" value="TreeGrafter"/>
</dbReference>
<dbReference type="InterPro" id="IPR035518">
    <property type="entry name" value="DPG_synthase"/>
</dbReference>
<dbReference type="InterPro" id="IPR001173">
    <property type="entry name" value="Glyco_trans_2-like"/>
</dbReference>
<evidence type="ECO:0000256" key="6">
    <source>
        <dbReference type="ARBA" id="ARBA00022679"/>
    </source>
</evidence>
<evidence type="ECO:0000256" key="13">
    <source>
        <dbReference type="SAM" id="Phobius"/>
    </source>
</evidence>
<dbReference type="PANTHER" id="PTHR10859:SF91">
    <property type="entry name" value="DOLICHYL-PHOSPHATE BETA-GLUCOSYLTRANSFERASE"/>
    <property type="match status" value="1"/>
</dbReference>
<name>A0A8H5B538_9AGAR</name>
<evidence type="ECO:0000256" key="7">
    <source>
        <dbReference type="ARBA" id="ARBA00022692"/>
    </source>
</evidence>
<evidence type="ECO:0000256" key="9">
    <source>
        <dbReference type="ARBA" id="ARBA00022968"/>
    </source>
</evidence>
<sequence length="318" mass="34858">MDQSLVYGALILVSGGLLLAYAALVFWSPPPIVTHDSERFYLSNASPKTPRRLTRLSEPSTVDLSIVVPAYNETERLPIMIADTLKHLQSVPKRTFEIVIVDDGSTDGTSAAALRLAQKYPKSDIRVVTLEKNVGKGGAVRHGMLHAGGRQLLMADADGASRIEDLEAVWKAMEGIAPNDAPGVVVGSRAHLVKTEAVVKRSFIRNILMYGLHTILRIVGVGHIRDTQCGFKLFSRAAAQQIFPAQHLPTWIFDVELLLLAKQLAIPVAEVPIEWHEVAGSKLNVVTASIQMLRDLLVVRANHLLGRWKPLNARPKTD</sequence>
<evidence type="ECO:0000256" key="5">
    <source>
        <dbReference type="ARBA" id="ARBA00022676"/>
    </source>
</evidence>
<evidence type="ECO:0000256" key="12">
    <source>
        <dbReference type="ARBA" id="ARBA00045097"/>
    </source>
</evidence>
<dbReference type="Pfam" id="PF00535">
    <property type="entry name" value="Glycos_transf_2"/>
    <property type="match status" value="1"/>
</dbReference>
<keyword evidence="7 13" id="KW-0812">Transmembrane</keyword>
<keyword evidence="9" id="KW-0735">Signal-anchor</keyword>
<keyword evidence="8" id="KW-0256">Endoplasmic reticulum</keyword>
<comment type="pathway">
    <text evidence="2">Protein modification; protein glycosylation.</text>
</comment>
<dbReference type="GO" id="GO:0005789">
    <property type="term" value="C:endoplasmic reticulum membrane"/>
    <property type="evidence" value="ECO:0007669"/>
    <property type="project" value="UniProtKB-SubCell"/>
</dbReference>
<evidence type="ECO:0000256" key="10">
    <source>
        <dbReference type="ARBA" id="ARBA00022989"/>
    </source>
</evidence>
<evidence type="ECO:0000313" key="16">
    <source>
        <dbReference type="Proteomes" id="UP000567179"/>
    </source>
</evidence>
<dbReference type="InterPro" id="IPR029044">
    <property type="entry name" value="Nucleotide-diphossugar_trans"/>
</dbReference>
<dbReference type="CDD" id="cd04188">
    <property type="entry name" value="DPG_synthase"/>
    <property type="match status" value="1"/>
</dbReference>
<proteinExistence type="inferred from homology"/>
<evidence type="ECO:0000256" key="2">
    <source>
        <dbReference type="ARBA" id="ARBA00004922"/>
    </source>
</evidence>
<keyword evidence="11 13" id="KW-0472">Membrane</keyword>
<evidence type="ECO:0000256" key="4">
    <source>
        <dbReference type="ARBA" id="ARBA00012583"/>
    </source>
</evidence>
<evidence type="ECO:0000256" key="8">
    <source>
        <dbReference type="ARBA" id="ARBA00022824"/>
    </source>
</evidence>
<evidence type="ECO:0000256" key="11">
    <source>
        <dbReference type="ARBA" id="ARBA00023136"/>
    </source>
</evidence>
<accession>A0A8H5B538</accession>
<gene>
    <name evidence="15" type="ORF">D9619_006721</name>
</gene>
<comment type="subcellular location">
    <subcellularLocation>
        <location evidence="1">Endoplasmic reticulum membrane</location>
        <topology evidence="1">Single-pass membrane protein</topology>
    </subcellularLocation>
</comment>
<keyword evidence="10 13" id="KW-1133">Transmembrane helix</keyword>
<keyword evidence="6" id="KW-0808">Transferase</keyword>
<reference evidence="15 16" key="1">
    <citation type="journal article" date="2020" name="ISME J.">
        <title>Uncovering the hidden diversity of litter-decomposition mechanisms in mushroom-forming fungi.</title>
        <authorList>
            <person name="Floudas D."/>
            <person name="Bentzer J."/>
            <person name="Ahren D."/>
            <person name="Johansson T."/>
            <person name="Persson P."/>
            <person name="Tunlid A."/>
        </authorList>
    </citation>
    <scope>NUCLEOTIDE SEQUENCE [LARGE SCALE GENOMIC DNA]</scope>
    <source>
        <strain evidence="15 16">CBS 101986</strain>
    </source>
</reference>
<dbReference type="GO" id="GO:0004581">
    <property type="term" value="F:dolichyl-phosphate beta-glucosyltransferase activity"/>
    <property type="evidence" value="ECO:0007669"/>
    <property type="project" value="UniProtKB-EC"/>
</dbReference>
<evidence type="ECO:0000313" key="15">
    <source>
        <dbReference type="EMBL" id="KAF5316682.1"/>
    </source>
</evidence>
<evidence type="ECO:0000259" key="14">
    <source>
        <dbReference type="Pfam" id="PF00535"/>
    </source>
</evidence>
<evidence type="ECO:0000256" key="1">
    <source>
        <dbReference type="ARBA" id="ARBA00004389"/>
    </source>
</evidence>
<keyword evidence="16" id="KW-1185">Reference proteome</keyword>